<comment type="similarity">
    <text evidence="2 4">Belongs to the thiolase-like superfamily. Beta-ketoacyl-ACP synthases family.</text>
</comment>
<evidence type="ECO:0000256" key="4">
    <source>
        <dbReference type="RuleBase" id="RU003694"/>
    </source>
</evidence>
<evidence type="ECO:0000313" key="6">
    <source>
        <dbReference type="EMBL" id="RLP79067.1"/>
    </source>
</evidence>
<sequence length="427" mass="45031">MTQAHLDKHGRPVVVVTGIGIVTSLGQGKDDNWRRLTAGESGIHTITRFPIEGMRTTIAGTVDFLFDGRVPAPDLSEKLATLAVEEAIAEAGIGAKGDFPGPLFAAVPPVELEWPERRQLGEAVGKYPLTYRDLLGAAASGRFRPWHERFMFGSVADRLADRFGTRGQPISLSTACASGATAIQLGVEAIRRGETEVALSLGTDGSVHPEALIRFSLLSALTTANDRPEEAARPFAKNRDGFVMAEGAAALVLESYAHAVARGATILGVLEGCGEMADNFHRTRSSPDGRPIVGCMKNALADAGITPDDVDYINAHGTSTPENDRMEYVGLKGVFGEEKLAGIPISSNKSMIGHTLTAAGAIEAAVSLLTIANGRIPPTINYHVPDPAIPLDVVPNVARDAQVRRAISNSFGFGGQNVCLVLAAEPA</sequence>
<dbReference type="Pfam" id="PF00109">
    <property type="entry name" value="ketoacyl-synt"/>
    <property type="match status" value="1"/>
</dbReference>
<comment type="pathway">
    <text evidence="1">Lipid metabolism; fatty acid biosynthesis.</text>
</comment>
<dbReference type="PANTHER" id="PTHR11712:SF336">
    <property type="entry name" value="3-OXOACYL-[ACYL-CARRIER-PROTEIN] SYNTHASE, MITOCHONDRIAL"/>
    <property type="match status" value="1"/>
</dbReference>
<dbReference type="RefSeq" id="WP_121623082.1">
    <property type="nucleotide sequence ID" value="NZ_JACIIW010000002.1"/>
</dbReference>
<dbReference type="InterPro" id="IPR016039">
    <property type="entry name" value="Thiolase-like"/>
</dbReference>
<dbReference type="SMART" id="SM00825">
    <property type="entry name" value="PKS_KS"/>
    <property type="match status" value="1"/>
</dbReference>
<dbReference type="AlphaFoldDB" id="A0A3L7AFP1"/>
<proteinExistence type="inferred from homology"/>
<dbReference type="InterPro" id="IPR020841">
    <property type="entry name" value="PKS_Beta-ketoAc_synthase_dom"/>
</dbReference>
<comment type="caution">
    <text evidence="6">The sequence shown here is derived from an EMBL/GenBank/DDBJ whole genome shotgun (WGS) entry which is preliminary data.</text>
</comment>
<dbReference type="CDD" id="cd00834">
    <property type="entry name" value="KAS_I_II"/>
    <property type="match status" value="1"/>
</dbReference>
<dbReference type="InterPro" id="IPR000794">
    <property type="entry name" value="Beta-ketoacyl_synthase"/>
</dbReference>
<evidence type="ECO:0000313" key="7">
    <source>
        <dbReference type="Proteomes" id="UP000269692"/>
    </source>
</evidence>
<dbReference type="PROSITE" id="PS00606">
    <property type="entry name" value="KS3_1"/>
    <property type="match status" value="1"/>
</dbReference>
<keyword evidence="7" id="KW-1185">Reference proteome</keyword>
<organism evidence="6 7">
    <name type="scientific">Xanthobacter tagetidis</name>
    <dbReference type="NCBI Taxonomy" id="60216"/>
    <lineage>
        <taxon>Bacteria</taxon>
        <taxon>Pseudomonadati</taxon>
        <taxon>Pseudomonadota</taxon>
        <taxon>Alphaproteobacteria</taxon>
        <taxon>Hyphomicrobiales</taxon>
        <taxon>Xanthobacteraceae</taxon>
        <taxon>Xanthobacter</taxon>
    </lineage>
</organism>
<dbReference type="InterPro" id="IPR014031">
    <property type="entry name" value="Ketoacyl_synth_C"/>
</dbReference>
<dbReference type="SUPFAM" id="SSF53901">
    <property type="entry name" value="Thiolase-like"/>
    <property type="match status" value="2"/>
</dbReference>
<dbReference type="GO" id="GO:0005829">
    <property type="term" value="C:cytosol"/>
    <property type="evidence" value="ECO:0007669"/>
    <property type="project" value="TreeGrafter"/>
</dbReference>
<dbReference type="EMBL" id="RCTF01000006">
    <property type="protein sequence ID" value="RLP79067.1"/>
    <property type="molecule type" value="Genomic_DNA"/>
</dbReference>
<evidence type="ECO:0000259" key="5">
    <source>
        <dbReference type="PROSITE" id="PS52004"/>
    </source>
</evidence>
<dbReference type="InterPro" id="IPR018201">
    <property type="entry name" value="Ketoacyl_synth_AS"/>
</dbReference>
<evidence type="ECO:0000256" key="3">
    <source>
        <dbReference type="ARBA" id="ARBA00022679"/>
    </source>
</evidence>
<name>A0A3L7AFP1_9HYPH</name>
<dbReference type="Gene3D" id="3.40.47.10">
    <property type="match status" value="1"/>
</dbReference>
<reference evidence="6 7" key="1">
    <citation type="submission" date="2018-10" db="EMBL/GenBank/DDBJ databases">
        <title>Xanthobacter tagetidis genome sequencing and assembly.</title>
        <authorList>
            <person name="Maclea K.S."/>
            <person name="Goen A.E."/>
            <person name="Fatima S.A."/>
        </authorList>
    </citation>
    <scope>NUCLEOTIDE SEQUENCE [LARGE SCALE GENOMIC DNA]</scope>
    <source>
        <strain evidence="6 7">ATCC 700314</strain>
    </source>
</reference>
<dbReference type="InterPro" id="IPR014030">
    <property type="entry name" value="Ketoacyl_synth_N"/>
</dbReference>
<dbReference type="OrthoDB" id="9808669at2"/>
<dbReference type="Pfam" id="PF02801">
    <property type="entry name" value="Ketoacyl-synt_C"/>
    <property type="match status" value="1"/>
</dbReference>
<dbReference type="PROSITE" id="PS52004">
    <property type="entry name" value="KS3_2"/>
    <property type="match status" value="1"/>
</dbReference>
<dbReference type="GO" id="GO:0006633">
    <property type="term" value="P:fatty acid biosynthetic process"/>
    <property type="evidence" value="ECO:0007669"/>
    <property type="project" value="InterPro"/>
</dbReference>
<protein>
    <submittedName>
        <fullName evidence="6">Beta-ketoacyl-ACP synthase</fullName>
    </submittedName>
</protein>
<dbReference type="NCBIfam" id="NF005076">
    <property type="entry name" value="PRK06501.1"/>
    <property type="match status" value="1"/>
</dbReference>
<dbReference type="Proteomes" id="UP000269692">
    <property type="component" value="Unassembled WGS sequence"/>
</dbReference>
<accession>A0A3L7AFP1</accession>
<evidence type="ECO:0000256" key="1">
    <source>
        <dbReference type="ARBA" id="ARBA00005194"/>
    </source>
</evidence>
<gene>
    <name evidence="6" type="ORF">D9R14_09525</name>
</gene>
<dbReference type="PANTHER" id="PTHR11712">
    <property type="entry name" value="POLYKETIDE SYNTHASE-RELATED"/>
    <property type="match status" value="1"/>
</dbReference>
<dbReference type="GO" id="GO:0004315">
    <property type="term" value="F:3-oxoacyl-[acyl-carrier-protein] synthase activity"/>
    <property type="evidence" value="ECO:0007669"/>
    <property type="project" value="InterPro"/>
</dbReference>
<evidence type="ECO:0000256" key="2">
    <source>
        <dbReference type="ARBA" id="ARBA00008467"/>
    </source>
</evidence>
<keyword evidence="3 4" id="KW-0808">Transferase</keyword>
<feature type="domain" description="Ketosynthase family 3 (KS3)" evidence="5">
    <location>
        <begin position="11"/>
        <end position="424"/>
    </location>
</feature>